<reference evidence="4" key="3">
    <citation type="submission" date="2020-12" db="UniProtKB">
        <authorList>
            <consortium name="WormBaseParasite"/>
        </authorList>
    </citation>
    <scope>IDENTIFICATION</scope>
</reference>
<protein>
    <submittedName>
        <fullName evidence="2 4">Ground-like domain-containing protein</fullName>
    </submittedName>
</protein>
<dbReference type="CTD" id="36374980"/>
<accession>A0A090KYM4</accession>
<dbReference type="InterPro" id="IPR007284">
    <property type="entry name" value="Ground-like_dom"/>
</dbReference>
<evidence type="ECO:0000313" key="3">
    <source>
        <dbReference type="Proteomes" id="UP000035682"/>
    </source>
</evidence>
<evidence type="ECO:0000259" key="1">
    <source>
        <dbReference type="Pfam" id="PF04155"/>
    </source>
</evidence>
<reference evidence="2" key="1">
    <citation type="submission" date="2014-09" db="EMBL/GenBank/DDBJ databases">
        <authorList>
            <person name="Aslett A.Martin."/>
        </authorList>
    </citation>
    <scope>NUCLEOTIDE SEQUENCE</scope>
    <source>
        <strain evidence="2">ED321 Heterogonic</strain>
    </source>
</reference>
<evidence type="ECO:0000313" key="2">
    <source>
        <dbReference type="EMBL" id="CEF62615.1"/>
    </source>
</evidence>
<organism evidence="2">
    <name type="scientific">Strongyloides ratti</name>
    <name type="common">Parasitic roundworm</name>
    <dbReference type="NCBI Taxonomy" id="34506"/>
    <lineage>
        <taxon>Eukaryota</taxon>
        <taxon>Metazoa</taxon>
        <taxon>Ecdysozoa</taxon>
        <taxon>Nematoda</taxon>
        <taxon>Chromadorea</taxon>
        <taxon>Rhabditida</taxon>
        <taxon>Tylenchina</taxon>
        <taxon>Panagrolaimomorpha</taxon>
        <taxon>Strongyloidoidea</taxon>
        <taxon>Strongyloididae</taxon>
        <taxon>Strongyloides</taxon>
    </lineage>
</organism>
<name>A0A090KYM4_STRRB</name>
<keyword evidence="3" id="KW-1185">Reference proteome</keyword>
<dbReference type="Pfam" id="PF04155">
    <property type="entry name" value="Ground-like"/>
    <property type="match status" value="1"/>
</dbReference>
<evidence type="ECO:0000313" key="5">
    <source>
        <dbReference type="WormBase" id="SRAE_1000088500"/>
    </source>
</evidence>
<feature type="domain" description="Ground-like" evidence="1">
    <location>
        <begin position="358"/>
        <end position="428"/>
    </location>
</feature>
<dbReference type="WormBase" id="SRAE_1000088500">
    <property type="protein sequence ID" value="SRP05781"/>
    <property type="gene ID" value="WBGene00257485"/>
</dbReference>
<dbReference type="WBParaSite" id="SRAE_1000088500.1">
    <property type="protein sequence ID" value="SRAE_1000088500.1"/>
    <property type="gene ID" value="WBGene00257485"/>
</dbReference>
<dbReference type="RefSeq" id="XP_024501817.1">
    <property type="nucleotide sequence ID" value="XM_024647772.1"/>
</dbReference>
<dbReference type="GeneID" id="36374980"/>
<gene>
    <name evidence="2 4 5" type="ORF">SRAE_1000088500</name>
</gene>
<reference evidence="3" key="2">
    <citation type="submission" date="2014-09" db="EMBL/GenBank/DDBJ databases">
        <authorList>
            <person name="Martin A.A."/>
        </authorList>
    </citation>
    <scope>NUCLEOTIDE SEQUENCE</scope>
    <source>
        <strain evidence="3">ED321</strain>
    </source>
</reference>
<proteinExistence type="predicted"/>
<dbReference type="OrthoDB" id="5825670at2759"/>
<dbReference type="Proteomes" id="UP000035682">
    <property type="component" value="Unplaced"/>
</dbReference>
<evidence type="ECO:0000313" key="4">
    <source>
        <dbReference type="WBParaSite" id="SRAE_1000088500.1"/>
    </source>
</evidence>
<sequence length="436" mass="50283">MQKNCDYNGYNNYQGYHVTQTFRNQNNYQNNYQNTYSQSKEMINNPKFNYGYGYVTQVNNQNVNLYQTTKTTNPTYQTDYNIQVHETQHPQYNLGSKHLSEDGSLPKSIEHSTISPEIDDDLQDMHHLSNENFTLVIDEKVVSPDQSTSIAPTYIRSTEAVYRPNFNFPLQYATTSTNTNIVKIDIKKQTKNKNMSLEKKNEEIVGEEYENNSSYKLQPKTSQIYKPIVQPLNHSDKFVQKEDDKNIDVPLEAGETKIAGLNFFNDPVNKSISNDIYDEVVPFNENIDQVEVVPSSISTSEANNNLPDIENALEYDDNNHISKRVKAKASKQYIKDDPIVNEITNNDLVKIPLKSTYERCNDKDLQRIMKTNMLRSPVISKQIIFNAWKNEHNENLDVICSKIPFSYTVVSSSVYCEIQTSSISCFAYIRPTNKKH</sequence>
<dbReference type="EMBL" id="LN609528">
    <property type="protein sequence ID" value="CEF62615.1"/>
    <property type="molecule type" value="Genomic_DNA"/>
</dbReference>
<dbReference type="AlphaFoldDB" id="A0A090KYM4"/>